<dbReference type="PANTHER" id="PTHR30050">
    <property type="entry name" value="CHROMOSOMAL REPLICATION INITIATOR PROTEIN DNAA"/>
    <property type="match status" value="1"/>
</dbReference>
<dbReference type="Proteomes" id="UP000322025">
    <property type="component" value="Unassembled WGS sequence"/>
</dbReference>
<dbReference type="RefSeq" id="WP_150311679.1">
    <property type="nucleotide sequence ID" value="NZ_VMSO01000060.1"/>
</dbReference>
<reference evidence="2" key="1">
    <citation type="submission" date="2019-07" db="EMBL/GenBank/DDBJ databases">
        <authorList>
            <person name="Wongkuna S."/>
            <person name="Scaria J."/>
        </authorList>
    </citation>
    <scope>NUCLEOTIDE SEQUENCE [LARGE SCALE GENOMIC DNA]</scope>
    <source>
        <strain evidence="2">SW178</strain>
    </source>
</reference>
<dbReference type="CDD" id="cd00009">
    <property type="entry name" value="AAA"/>
    <property type="match status" value="1"/>
</dbReference>
<dbReference type="EMBL" id="VMSO01000060">
    <property type="protein sequence ID" value="KAA8500100.1"/>
    <property type="molecule type" value="Genomic_DNA"/>
</dbReference>
<dbReference type="SUPFAM" id="SSF52540">
    <property type="entry name" value="P-loop containing nucleoside triphosphate hydrolases"/>
    <property type="match status" value="1"/>
</dbReference>
<dbReference type="GO" id="GO:0006260">
    <property type="term" value="P:DNA replication"/>
    <property type="evidence" value="ECO:0007669"/>
    <property type="project" value="TreeGrafter"/>
</dbReference>
<evidence type="ECO:0000313" key="2">
    <source>
        <dbReference type="EMBL" id="KAA8500100.1"/>
    </source>
</evidence>
<dbReference type="InterPro" id="IPR002611">
    <property type="entry name" value="IstB_ATP-bd"/>
</dbReference>
<gene>
    <name evidence="2" type="ORF">FNY66_15355</name>
</gene>
<dbReference type="Gene3D" id="3.40.50.300">
    <property type="entry name" value="P-loop containing nucleotide triphosphate hydrolases"/>
    <property type="match status" value="1"/>
</dbReference>
<comment type="caution">
    <text evidence="2">The sequence shown here is derived from an EMBL/GenBank/DDBJ whole genome shotgun (WGS) entry which is preliminary data.</text>
</comment>
<dbReference type="SMART" id="SM00382">
    <property type="entry name" value="AAA"/>
    <property type="match status" value="1"/>
</dbReference>
<feature type="non-terminal residue" evidence="2">
    <location>
        <position position="1"/>
    </location>
</feature>
<dbReference type="InterPro" id="IPR028350">
    <property type="entry name" value="DNAC/IstB-like"/>
</dbReference>
<dbReference type="InterPro" id="IPR027417">
    <property type="entry name" value="P-loop_NTPase"/>
</dbReference>
<dbReference type="PANTHER" id="PTHR30050:SF4">
    <property type="entry name" value="ATP-BINDING PROTEIN RV3427C IN INSERTION SEQUENCE-RELATED"/>
    <property type="match status" value="1"/>
</dbReference>
<dbReference type="InterPro" id="IPR003593">
    <property type="entry name" value="AAA+_ATPase"/>
</dbReference>
<feature type="domain" description="AAA+ ATPase" evidence="1">
    <location>
        <begin position="53"/>
        <end position="188"/>
    </location>
</feature>
<proteinExistence type="predicted"/>
<dbReference type="PIRSF" id="PIRSF003073">
    <property type="entry name" value="DNAC_TnpB_IstB"/>
    <property type="match status" value="1"/>
</dbReference>
<dbReference type="OrthoDB" id="9776217at2"/>
<dbReference type="AlphaFoldDB" id="A0A5M9HSX3"/>
<keyword evidence="3" id="KW-1185">Reference proteome</keyword>
<name>A0A5M9HSX3_9FIRM</name>
<evidence type="ECO:0000313" key="3">
    <source>
        <dbReference type="Proteomes" id="UP000322025"/>
    </source>
</evidence>
<protein>
    <submittedName>
        <fullName evidence="2">AAA family ATPase</fullName>
    </submittedName>
</protein>
<dbReference type="GO" id="GO:0005524">
    <property type="term" value="F:ATP binding"/>
    <property type="evidence" value="ECO:0007669"/>
    <property type="project" value="InterPro"/>
</dbReference>
<sequence length="218" mass="24784">EQKKYDSMVHTMLKLSKLPMNEPKTFERFDFSRLHGKHVQSLKNLSSLSALYAGKNLAFIGPQGVGKTHLAMAFGRECCLKGYKTYFLRASELNQKLTDARKHGQEGAVINGLVKPSCLIIDEIGRCVFDKENTRMFFDVIDRRYNKDGPSTMIFTSNKTPNQWGEYFSEDDTLLCSLDRVFDDATVFMIKGDSYRGRKLETLGLEAGIAKHTEYKNA</sequence>
<dbReference type="Pfam" id="PF01695">
    <property type="entry name" value="IstB_IS21"/>
    <property type="match status" value="1"/>
</dbReference>
<accession>A0A5M9HSX3</accession>
<evidence type="ECO:0000259" key="1">
    <source>
        <dbReference type="SMART" id="SM00382"/>
    </source>
</evidence>
<organism evidence="2 3">
    <name type="scientific">Mediterraneibacter catenae</name>
    <dbReference type="NCBI Taxonomy" id="2594882"/>
    <lineage>
        <taxon>Bacteria</taxon>
        <taxon>Bacillati</taxon>
        <taxon>Bacillota</taxon>
        <taxon>Clostridia</taxon>
        <taxon>Lachnospirales</taxon>
        <taxon>Lachnospiraceae</taxon>
        <taxon>Mediterraneibacter</taxon>
    </lineage>
</organism>